<dbReference type="InterPro" id="IPR013424">
    <property type="entry name" value="Ice-binding_C"/>
</dbReference>
<feature type="domain" description="Ice-binding protein C-terminal" evidence="2">
    <location>
        <begin position="204"/>
        <end position="229"/>
    </location>
</feature>
<protein>
    <recommendedName>
        <fullName evidence="2">Ice-binding protein C-terminal domain-containing protein</fullName>
    </recommendedName>
</protein>
<feature type="signal peptide" evidence="1">
    <location>
        <begin position="1"/>
        <end position="24"/>
    </location>
</feature>
<dbReference type="EMBL" id="BRXS01000003">
    <property type="protein sequence ID" value="GLC25472.1"/>
    <property type="molecule type" value="Genomic_DNA"/>
</dbReference>
<dbReference type="RefSeq" id="WP_284349928.1">
    <property type="nucleotide sequence ID" value="NZ_BRXS01000003.1"/>
</dbReference>
<name>A0AA37Q840_9BACT</name>
<dbReference type="NCBIfam" id="TIGR02595">
    <property type="entry name" value="PEP_CTERM"/>
    <property type="match status" value="1"/>
</dbReference>
<dbReference type="Proteomes" id="UP001161325">
    <property type="component" value="Unassembled WGS sequence"/>
</dbReference>
<evidence type="ECO:0000313" key="3">
    <source>
        <dbReference type="EMBL" id="GLC25472.1"/>
    </source>
</evidence>
<evidence type="ECO:0000259" key="2">
    <source>
        <dbReference type="Pfam" id="PF07589"/>
    </source>
</evidence>
<proteinExistence type="predicted"/>
<dbReference type="AlphaFoldDB" id="A0AA37Q840"/>
<feature type="chain" id="PRO_5041423508" description="Ice-binding protein C-terminal domain-containing protein" evidence="1">
    <location>
        <begin position="25"/>
        <end position="231"/>
    </location>
</feature>
<sequence>MRTLRLLATLAVLAPVLAAAPAGAQQVTVGTVQNANCIPFGCDFDVSRYQQVYAGGAFGGAAQITSLSFLLGSAPNSFLSPVTYTVRLGYTNAAVGGLNAALDANVAGGLTTFATRSFGIGPAAPPVLTFTGLTPFAFDPAAGNLLLDILVDGQVGADVGGWASYASDNSGTVTSRAYVQGGTAGGDETGLVTQFGLVATPTSTVPEPTTAVLLGAGLLGVAGVGARRRAR</sequence>
<keyword evidence="4" id="KW-1185">Reference proteome</keyword>
<evidence type="ECO:0000313" key="4">
    <source>
        <dbReference type="Proteomes" id="UP001161325"/>
    </source>
</evidence>
<reference evidence="3" key="1">
    <citation type="submission" date="2022-08" db="EMBL/GenBank/DDBJ databases">
        <title>Draft genome sequencing of Roseisolibacter agri AW1220.</title>
        <authorList>
            <person name="Tobiishi Y."/>
            <person name="Tonouchi A."/>
        </authorList>
    </citation>
    <scope>NUCLEOTIDE SEQUENCE</scope>
    <source>
        <strain evidence="3">AW1220</strain>
    </source>
</reference>
<comment type="caution">
    <text evidence="3">The sequence shown here is derived from an EMBL/GenBank/DDBJ whole genome shotgun (WGS) entry which is preliminary data.</text>
</comment>
<organism evidence="3 4">
    <name type="scientific">Roseisolibacter agri</name>
    <dbReference type="NCBI Taxonomy" id="2014610"/>
    <lineage>
        <taxon>Bacteria</taxon>
        <taxon>Pseudomonadati</taxon>
        <taxon>Gemmatimonadota</taxon>
        <taxon>Gemmatimonadia</taxon>
        <taxon>Gemmatimonadales</taxon>
        <taxon>Gemmatimonadaceae</taxon>
        <taxon>Roseisolibacter</taxon>
    </lineage>
</organism>
<accession>A0AA37Q840</accession>
<keyword evidence="1" id="KW-0732">Signal</keyword>
<evidence type="ECO:0000256" key="1">
    <source>
        <dbReference type="SAM" id="SignalP"/>
    </source>
</evidence>
<dbReference type="Pfam" id="PF07589">
    <property type="entry name" value="PEP-CTERM"/>
    <property type="match status" value="1"/>
</dbReference>
<gene>
    <name evidence="3" type="ORF">rosag_19850</name>
</gene>